<dbReference type="Proteomes" id="UP000039370">
    <property type="component" value="Unassembled WGS sequence"/>
</dbReference>
<reference evidence="3" key="1">
    <citation type="submission" date="2015-01" db="EMBL/GenBank/DDBJ databases">
        <authorList>
            <person name="MANFREDI Pablo"/>
        </authorList>
    </citation>
    <scope>NUCLEOTIDE SEQUENCE [LARGE SCALE GENOMIC DNA]</scope>
    <source>
        <strain evidence="3">Cc11</strain>
    </source>
</reference>
<name>A0A0B7I3K3_9FLAO</name>
<dbReference type="EMBL" id="CDOK01000016">
    <property type="protein sequence ID" value="CEN46541.1"/>
    <property type="molecule type" value="Genomic_DNA"/>
</dbReference>
<evidence type="ECO:0000313" key="2">
    <source>
        <dbReference type="EMBL" id="CEN46541.1"/>
    </source>
</evidence>
<keyword evidence="1" id="KW-0732">Signal</keyword>
<proteinExistence type="predicted"/>
<gene>
    <name evidence="2" type="ORF">CCAN11_1120011</name>
</gene>
<organism evidence="2 3">
    <name type="scientific">Capnocytophaga canimorsus</name>
    <dbReference type="NCBI Taxonomy" id="28188"/>
    <lineage>
        <taxon>Bacteria</taxon>
        <taxon>Pseudomonadati</taxon>
        <taxon>Bacteroidota</taxon>
        <taxon>Flavobacteriia</taxon>
        <taxon>Flavobacteriales</taxon>
        <taxon>Flavobacteriaceae</taxon>
        <taxon>Capnocytophaga</taxon>
    </lineage>
</organism>
<accession>A0A0B7I3K3</accession>
<dbReference type="AlphaFoldDB" id="A0A0B7I3K3"/>
<evidence type="ECO:0000313" key="3">
    <source>
        <dbReference type="Proteomes" id="UP000039370"/>
    </source>
</evidence>
<feature type="chain" id="PRO_5002116437" evidence="1">
    <location>
        <begin position="21"/>
        <end position="69"/>
    </location>
</feature>
<protein>
    <submittedName>
        <fullName evidence="2">Uncharacterized protein</fullName>
    </submittedName>
</protein>
<sequence>MKFYTFLLLFSLSLAGFAQGGVVKGMVNSEKKSLEGASLVLENKDYKTGVASGKKWCFSSFWLLRDATP</sequence>
<evidence type="ECO:0000256" key="1">
    <source>
        <dbReference type="SAM" id="SignalP"/>
    </source>
</evidence>
<feature type="signal peptide" evidence="1">
    <location>
        <begin position="1"/>
        <end position="20"/>
    </location>
</feature>